<dbReference type="GO" id="GO:0004386">
    <property type="term" value="F:helicase activity"/>
    <property type="evidence" value="ECO:0007669"/>
    <property type="project" value="UniProtKB-KW"/>
</dbReference>
<keyword evidence="2" id="KW-0547">Nucleotide-binding</keyword>
<sequence length="1373" mass="153572">MHDNIIPAQLTARMVRSYIDFDGHKASVSADQPSIQAELQSEGVAGLWGLLQQKGYAYLADEVGMGKTRQAMGVIATQFLSKPDSRIVIVCASAALQDQWQKEWSAFLGNCYRLLDDRLLSTDATQLQELRRHNNLREFTAALKDDDCRIHLLRYSSFSRPLSLDKQDAQHMLCDYAKTIGVTGVAHLNEAELAIAAQFGAQAAGWIDKMRHALAEQYCHRLAALLTDGSDAASQPVSPLELVVFDEAQYLRHTDNWQNLHLRHIFRGKVQKWLFLSATPLHSGAGDINSLDTYLEQQPVATLRTGQKDWDVVQLLRQMMIRRTRTYAEHGGKRHGKLQYRRYDRVRYSGADDPFMAMTMALVQKRLVGALAGRGNKFRLGECASFESLSSSVARSIGTIATRVKAADALLPEIEPQKDHKQGEPSGQALDRSVIDELNHSFVQAMDQGSGHGMPHAKLNRMVDDLFDRSIAQGSTHKTLVFVRRIDTVEEIRDLLHLRFQQEIDARIADWRVFLSSPEMAGKPLPADFWQSSGDDGLAPEVELQATLADGDEAQDEDGEPDLPAGAATQNRAFREQPKLAYFEALKQRSETHDTNGKLVSFRSRLHSHTDLLHKPLRGFLHRRPAPHGEPVAKEELAWQMNRERWQRLLLAVVGQAWLDKPGNHWLLGDPALDTPQSCRLAALQLCLLQSMRQTDFVVDLYILHTHLPQTPDGATALPDKLLWLFEQDTLPAALAPYIANQRMRLRHWIDNFDLIVDKCFRSGVVDSWEHVWRTRIGEVFRPLAPVIGRSGRVRNKHAIAHFNLPCHPNILVCTDVLKEGVDMHLFCDRVEHYGVAWTSGDLEQRIGRIDRFGSLISRRIGAHAGQDVALPRLQVGFPYLEGTLDQHQVNRVIRAKIASDLRMDLGKRKDEFGDISVEALDDQEYAPRHHADEPESGAIFFPDSVKYVQHGGGDLSLLAGMLRKQDRQEVVAGKPVDADAAESLVPLPEYGAVMVRRQLPTGHGPLRLVADGDAGNERWTEDFVMPRGANANVSPALLLEGGGPHALKHPPSAAFAFDAVRNTCLWRAGTAPVLLEAVGADFWLLRCHVQDNTTLDLNGKRNKGNWLARRNLARSAGYLFESDGAVWFGALVLRSPGAETLLNHMASRVHRIAHNLRQPGNAFDANGYRARTAFPSNVQPIWINTMKQSDVIACGQVLTGVQAWFEEAFKAMLDALSDGNVTNGRQLQLEPVRFLPNGMLHLATKGAERFRLQAGLDLAGTLQAPFAGPKMWWELVVTPHQQGKPPELRISGLDELPHADPASWAGEQRDGYAVYTSEYLDYRYVAVYHAPKDWERARANLLGALPTIRAKLHTLQTFMRKNNRELLFSALA</sequence>
<dbReference type="InterPro" id="IPR001650">
    <property type="entry name" value="Helicase_C-like"/>
</dbReference>
<dbReference type="GO" id="GO:0005524">
    <property type="term" value="F:ATP binding"/>
    <property type="evidence" value="ECO:0007669"/>
    <property type="project" value="InterPro"/>
</dbReference>
<dbReference type="Proteomes" id="UP000092713">
    <property type="component" value="Unassembled WGS sequence"/>
</dbReference>
<accession>A0A1A7BYM1</accession>
<name>A0A1A7BYM1_9BURK</name>
<keyword evidence="2" id="KW-0347">Helicase</keyword>
<dbReference type="Gene3D" id="3.40.50.300">
    <property type="entry name" value="P-loop containing nucleotide triphosphate hydrolases"/>
    <property type="match status" value="2"/>
</dbReference>
<keyword evidence="3" id="KW-1185">Reference proteome</keyword>
<keyword evidence="2" id="KW-0067">ATP-binding</keyword>
<dbReference type="SMART" id="SM00490">
    <property type="entry name" value="HELICc"/>
    <property type="match status" value="1"/>
</dbReference>
<proteinExistence type="predicted"/>
<dbReference type="GO" id="GO:0003677">
    <property type="term" value="F:DNA binding"/>
    <property type="evidence" value="ECO:0007669"/>
    <property type="project" value="InterPro"/>
</dbReference>
<dbReference type="STRING" id="1747903.ASR47_1006222"/>
<keyword evidence="2" id="KW-0378">Hydrolase</keyword>
<gene>
    <name evidence="2" type="ORF">ASR47_1006222</name>
</gene>
<protein>
    <submittedName>
        <fullName evidence="2">Helicase conserved C-terminal domain-containing protein</fullName>
    </submittedName>
</protein>
<dbReference type="SUPFAM" id="SSF52540">
    <property type="entry name" value="P-loop containing nucleoside triphosphate hydrolases"/>
    <property type="match status" value="2"/>
</dbReference>
<dbReference type="Pfam" id="PF04851">
    <property type="entry name" value="ResIII"/>
    <property type="match status" value="1"/>
</dbReference>
<dbReference type="SMART" id="SM00487">
    <property type="entry name" value="DEXDc"/>
    <property type="match status" value="1"/>
</dbReference>
<dbReference type="Pfam" id="PF00271">
    <property type="entry name" value="Helicase_C"/>
    <property type="match status" value="1"/>
</dbReference>
<dbReference type="OrthoDB" id="9814088at2"/>
<comment type="caution">
    <text evidence="2">The sequence shown here is derived from an EMBL/GenBank/DDBJ whole genome shotgun (WGS) entry which is preliminary data.</text>
</comment>
<organism evidence="2 3">
    <name type="scientific">Janthinobacterium psychrotolerans</name>
    <dbReference type="NCBI Taxonomy" id="1747903"/>
    <lineage>
        <taxon>Bacteria</taxon>
        <taxon>Pseudomonadati</taxon>
        <taxon>Pseudomonadota</taxon>
        <taxon>Betaproteobacteria</taxon>
        <taxon>Burkholderiales</taxon>
        <taxon>Oxalobacteraceae</taxon>
        <taxon>Janthinobacterium</taxon>
    </lineage>
</organism>
<dbReference type="GO" id="GO:0016787">
    <property type="term" value="F:hydrolase activity"/>
    <property type="evidence" value="ECO:0007669"/>
    <property type="project" value="InterPro"/>
</dbReference>
<dbReference type="CDD" id="cd18785">
    <property type="entry name" value="SF2_C"/>
    <property type="match status" value="1"/>
</dbReference>
<dbReference type="RefSeq" id="WP_065308853.1">
    <property type="nucleotide sequence ID" value="NZ_LOCQ01000057.1"/>
</dbReference>
<feature type="domain" description="Helicase ATP-binding" evidence="1">
    <location>
        <begin position="48"/>
        <end position="298"/>
    </location>
</feature>
<dbReference type="PATRIC" id="fig|1747903.4.peg.2174"/>
<dbReference type="InterPro" id="IPR014001">
    <property type="entry name" value="Helicase_ATP-bd"/>
</dbReference>
<dbReference type="PROSITE" id="PS51192">
    <property type="entry name" value="HELICASE_ATP_BIND_1"/>
    <property type="match status" value="1"/>
</dbReference>
<dbReference type="InterPro" id="IPR006935">
    <property type="entry name" value="Helicase/UvrB_N"/>
</dbReference>
<dbReference type="InterPro" id="IPR027417">
    <property type="entry name" value="P-loop_NTPase"/>
</dbReference>
<evidence type="ECO:0000313" key="2">
    <source>
        <dbReference type="EMBL" id="OBV38622.1"/>
    </source>
</evidence>
<evidence type="ECO:0000259" key="1">
    <source>
        <dbReference type="PROSITE" id="PS51192"/>
    </source>
</evidence>
<evidence type="ECO:0000313" key="3">
    <source>
        <dbReference type="Proteomes" id="UP000092713"/>
    </source>
</evidence>
<dbReference type="EMBL" id="LOCQ01000057">
    <property type="protein sequence ID" value="OBV38622.1"/>
    <property type="molecule type" value="Genomic_DNA"/>
</dbReference>
<reference evidence="2 3" key="1">
    <citation type="submission" date="2016-04" db="EMBL/GenBank/DDBJ databases">
        <title>Draft genome sequence of Janthinobacterium psychrotolerans sp. nov., isolated from freshwater sediments in Denmark.</title>
        <authorList>
            <person name="Gong X."/>
            <person name="Skrivergaard S."/>
            <person name="Korsgaard B.S."/>
            <person name="Schreiber L."/>
            <person name="Marshall I.P."/>
            <person name="Finster K."/>
            <person name="Schramm A."/>
        </authorList>
    </citation>
    <scope>NUCLEOTIDE SEQUENCE [LARGE SCALE GENOMIC DNA]</scope>
    <source>
        <strain evidence="2 3">S3-2</strain>
    </source>
</reference>